<dbReference type="EMBL" id="BAAALX010000033">
    <property type="protein sequence ID" value="GAA1527027.1"/>
    <property type="molecule type" value="Genomic_DNA"/>
</dbReference>
<protein>
    <recommendedName>
        <fullName evidence="4">Amino acid permease/ SLC12A domain-containing protein</fullName>
    </recommendedName>
</protein>
<feature type="transmembrane region" description="Helical" evidence="1">
    <location>
        <begin position="80"/>
        <end position="101"/>
    </location>
</feature>
<evidence type="ECO:0008006" key="4">
    <source>
        <dbReference type="Google" id="ProtNLM"/>
    </source>
</evidence>
<dbReference type="PANTHER" id="PTHR47547">
    <property type="match status" value="1"/>
</dbReference>
<evidence type="ECO:0000313" key="3">
    <source>
        <dbReference type="Proteomes" id="UP001500177"/>
    </source>
</evidence>
<keyword evidence="1" id="KW-0812">Transmembrane</keyword>
<feature type="transmembrane region" description="Helical" evidence="1">
    <location>
        <begin position="6"/>
        <end position="29"/>
    </location>
</feature>
<feature type="transmembrane region" description="Helical" evidence="1">
    <location>
        <begin position="121"/>
        <end position="138"/>
    </location>
</feature>
<keyword evidence="3" id="KW-1185">Reference proteome</keyword>
<dbReference type="InterPro" id="IPR052962">
    <property type="entry name" value="AA_Transporter_AGT"/>
</dbReference>
<dbReference type="Proteomes" id="UP001500177">
    <property type="component" value="Unassembled WGS sequence"/>
</dbReference>
<organism evidence="2 3">
    <name type="scientific">Brevibacterium permense</name>
    <dbReference type="NCBI Taxonomy" id="234834"/>
    <lineage>
        <taxon>Bacteria</taxon>
        <taxon>Bacillati</taxon>
        <taxon>Actinomycetota</taxon>
        <taxon>Actinomycetes</taxon>
        <taxon>Micrococcales</taxon>
        <taxon>Brevibacteriaceae</taxon>
        <taxon>Brevibacterium</taxon>
    </lineage>
</organism>
<evidence type="ECO:0000256" key="1">
    <source>
        <dbReference type="SAM" id="Phobius"/>
    </source>
</evidence>
<dbReference type="Gene3D" id="1.20.1740.10">
    <property type="entry name" value="Amino acid/polyamine transporter I"/>
    <property type="match status" value="1"/>
</dbReference>
<feature type="transmembrane region" description="Helical" evidence="1">
    <location>
        <begin position="144"/>
        <end position="162"/>
    </location>
</feature>
<feature type="transmembrane region" description="Helical" evidence="1">
    <location>
        <begin position="55"/>
        <end position="74"/>
    </location>
</feature>
<comment type="caution">
    <text evidence="2">The sequence shown here is derived from an EMBL/GenBank/DDBJ whole genome shotgun (WGS) entry which is preliminary data.</text>
</comment>
<feature type="transmembrane region" description="Helical" evidence="1">
    <location>
        <begin position="174"/>
        <end position="194"/>
    </location>
</feature>
<sequence>MLGAMWLAIILYIDAVVSPADTGLIFTALTPRLSYSQARVGNAPHGMTRLNKEGIPCFGLLITFIVACFLFFPFPSWAKMVGFITSGTVISFGSGPITVAALRRRLPDQEGPIKLPGGETLPFLGFLAANLIVFWTGWDTNWKLFLAMALGYVVLGLHYAFSDRSKIPPLQFKSGWWMILWLGGLAVLSLLSNYGDSAMGGRDQRREHQGDRSRTHRRQVILCPNIESFDAR</sequence>
<gene>
    <name evidence="2" type="ORF">GCM10009690_32650</name>
</gene>
<accession>A0ABN2AWN1</accession>
<dbReference type="PANTHER" id="PTHR47547:SF1">
    <property type="entry name" value="ASPARTATE-PROTON SYMPORTER"/>
    <property type="match status" value="1"/>
</dbReference>
<reference evidence="2 3" key="1">
    <citation type="journal article" date="2019" name="Int. J. Syst. Evol. Microbiol.">
        <title>The Global Catalogue of Microorganisms (GCM) 10K type strain sequencing project: providing services to taxonomists for standard genome sequencing and annotation.</title>
        <authorList>
            <consortium name="The Broad Institute Genomics Platform"/>
            <consortium name="The Broad Institute Genome Sequencing Center for Infectious Disease"/>
            <person name="Wu L."/>
            <person name="Ma J."/>
        </authorList>
    </citation>
    <scope>NUCLEOTIDE SEQUENCE [LARGE SCALE GENOMIC DNA]</scope>
    <source>
        <strain evidence="2 3">JCM 13318</strain>
    </source>
</reference>
<evidence type="ECO:0000313" key="2">
    <source>
        <dbReference type="EMBL" id="GAA1527027.1"/>
    </source>
</evidence>
<keyword evidence="1" id="KW-1133">Transmembrane helix</keyword>
<name>A0ABN2AWN1_9MICO</name>
<keyword evidence="1" id="KW-0472">Membrane</keyword>
<proteinExistence type="predicted"/>